<evidence type="ECO:0000313" key="4">
    <source>
        <dbReference type="Proteomes" id="UP000035740"/>
    </source>
</evidence>
<dbReference type="GO" id="GO:0006281">
    <property type="term" value="P:DNA repair"/>
    <property type="evidence" value="ECO:0007669"/>
    <property type="project" value="UniProtKB-UniRule"/>
</dbReference>
<dbReference type="Pfam" id="PF08644">
    <property type="entry name" value="SPT16"/>
    <property type="match status" value="1"/>
</dbReference>
<dbReference type="AlphaFoldDB" id="A0A0J8BH44"/>
<keyword evidence="1" id="KW-0234">DNA repair</keyword>
<organism evidence="3 4">
    <name type="scientific">Beta vulgaris subsp. vulgaris</name>
    <name type="common">Beet</name>
    <dbReference type="NCBI Taxonomy" id="3555"/>
    <lineage>
        <taxon>Eukaryota</taxon>
        <taxon>Viridiplantae</taxon>
        <taxon>Streptophyta</taxon>
        <taxon>Embryophyta</taxon>
        <taxon>Tracheophyta</taxon>
        <taxon>Spermatophyta</taxon>
        <taxon>Magnoliopsida</taxon>
        <taxon>eudicotyledons</taxon>
        <taxon>Gunneridae</taxon>
        <taxon>Pentapetalae</taxon>
        <taxon>Caryophyllales</taxon>
        <taxon>Chenopodiaceae</taxon>
        <taxon>Betoideae</taxon>
        <taxon>Beta</taxon>
    </lineage>
</organism>
<keyword evidence="1" id="KW-0235">DNA replication</keyword>
<dbReference type="EMBL" id="KQ115885">
    <property type="protein sequence ID" value="KMS65045.1"/>
    <property type="molecule type" value="Genomic_DNA"/>
</dbReference>
<dbReference type="GO" id="GO:0031491">
    <property type="term" value="F:nucleosome binding"/>
    <property type="evidence" value="ECO:0007669"/>
    <property type="project" value="TreeGrafter"/>
</dbReference>
<dbReference type="Proteomes" id="UP000035740">
    <property type="component" value="Unassembled WGS sequence"/>
</dbReference>
<comment type="similarity">
    <text evidence="1">Belongs to the peptidase M24 family. SPT16 subfamily.</text>
</comment>
<comment type="subunit">
    <text evidence="1">Component of the FACT complex.</text>
</comment>
<feature type="domain" description="FACT complex subunit SPT16 middle" evidence="2">
    <location>
        <begin position="6"/>
        <end position="151"/>
    </location>
</feature>
<feature type="non-terminal residue" evidence="3">
    <location>
        <position position="158"/>
    </location>
</feature>
<name>A0A0J8BH44_BETVV</name>
<dbReference type="PANTHER" id="PTHR13980:SF15">
    <property type="entry name" value="FACT COMPLEX SUBUNIT SPT16"/>
    <property type="match status" value="1"/>
</dbReference>
<feature type="non-terminal residue" evidence="3">
    <location>
        <position position="1"/>
    </location>
</feature>
<dbReference type="InterPro" id="IPR013953">
    <property type="entry name" value="FACT_SPT16_M"/>
</dbReference>
<keyword evidence="4" id="KW-1185">Reference proteome</keyword>
<dbReference type="eggNOG" id="KOG1189">
    <property type="taxonomic scope" value="Eukaryota"/>
</dbReference>
<comment type="subcellular location">
    <subcellularLocation>
        <location evidence="1">Nucleus</location>
    </subcellularLocation>
    <subcellularLocation>
        <location evidence="1">Chromosome</location>
    </subcellularLocation>
</comment>
<gene>
    <name evidence="3" type="ORF">BVRB_040000</name>
</gene>
<evidence type="ECO:0000259" key="2">
    <source>
        <dbReference type="SMART" id="SM01286"/>
    </source>
</evidence>
<accession>A0A0J8BH44</accession>
<dbReference type="InterPro" id="IPR040258">
    <property type="entry name" value="Spt16"/>
</dbReference>
<keyword evidence="1" id="KW-0805">Transcription regulation</keyword>
<reference evidence="3 4" key="1">
    <citation type="journal article" date="2014" name="Nature">
        <title>The genome of the recently domesticated crop plant sugar beet (Beta vulgaris).</title>
        <authorList>
            <person name="Dohm J.C."/>
            <person name="Minoche A.E."/>
            <person name="Holtgrawe D."/>
            <person name="Capella-Gutierrez S."/>
            <person name="Zakrzewski F."/>
            <person name="Tafer H."/>
            <person name="Rupp O."/>
            <person name="Sorensen T.R."/>
            <person name="Stracke R."/>
            <person name="Reinhardt R."/>
            <person name="Goesmann A."/>
            <person name="Kraft T."/>
            <person name="Schulz B."/>
            <person name="Stadler P.F."/>
            <person name="Schmidt T."/>
            <person name="Gabaldon T."/>
            <person name="Lehrach H."/>
            <person name="Weisshaar B."/>
            <person name="Himmelbauer H."/>
        </authorList>
    </citation>
    <scope>NUCLEOTIDE SEQUENCE [LARGE SCALE GENOMIC DNA]</scope>
    <source>
        <tissue evidence="3">Taproot</tissue>
    </source>
</reference>
<keyword evidence="1" id="KW-0539">Nucleus</keyword>
<evidence type="ECO:0000313" key="3">
    <source>
        <dbReference type="EMBL" id="KMS65045.1"/>
    </source>
</evidence>
<dbReference type="GO" id="GO:0006260">
    <property type="term" value="P:DNA replication"/>
    <property type="evidence" value="ECO:0007669"/>
    <property type="project" value="UniProtKB-KW"/>
</dbReference>
<dbReference type="Gene3D" id="2.30.29.210">
    <property type="entry name" value="FACT complex subunit Spt16p/Cdc68p"/>
    <property type="match status" value="1"/>
</dbReference>
<evidence type="ECO:0000256" key="1">
    <source>
        <dbReference type="RuleBase" id="RU367052"/>
    </source>
</evidence>
<dbReference type="PANTHER" id="PTHR13980">
    <property type="entry name" value="CDC68 RELATED"/>
    <property type="match status" value="1"/>
</dbReference>
<comment type="function">
    <text evidence="1">Component of the FACT complex, a general chromatin factor that acts to reorganize nucleosomes. The FACT complex is involved in multiple processes that require DNA as a template such as mRNA elongation, DNA replication and DNA repair. During transcription elongation the FACT complex acts as a histone chaperone that both destabilizes and restores nucleosomal structure. It facilitates the passage of RNA polymerase II and transcription by promoting the dissociation of one histone H2A-H2B dimer from the nucleosome, then subsequently promotes the reestablishment of the nucleosome following the passage of RNA polymerase II.</text>
</comment>
<keyword evidence="1" id="KW-0227">DNA damage</keyword>
<dbReference type="GO" id="GO:0006368">
    <property type="term" value="P:transcription elongation by RNA polymerase II"/>
    <property type="evidence" value="ECO:0007669"/>
    <property type="project" value="TreeGrafter"/>
</dbReference>
<keyword evidence="1" id="KW-0158">Chromosome</keyword>
<dbReference type="GO" id="GO:0035101">
    <property type="term" value="C:FACT complex"/>
    <property type="evidence" value="ECO:0007669"/>
    <property type="project" value="UniProtKB-UniRule"/>
</dbReference>
<protein>
    <recommendedName>
        <fullName evidence="1">FACT complex subunit</fullName>
    </recommendedName>
</protein>
<proteinExistence type="inferred from homology"/>
<keyword evidence="1" id="KW-0804">Transcription</keyword>
<dbReference type="FunFam" id="2.30.29.210:FF:000001">
    <property type="entry name" value="FACT complex subunit spt16"/>
    <property type="match status" value="1"/>
</dbReference>
<sequence>LFIEPLQVDMQREAILVPINRRLVPFHISFIKSVSTQEMGNNTYLRINLAAPGSAQAAQALQPYADHSKIFIKELTFRASDDRNLNKSLRLIKELQKRISQQEKERSDRASFVEQAPLQLNRDPRYDFKLRELQIRPNLGGKKLTVRSLRFVPNPQVH</sequence>
<dbReference type="SMART" id="SM01286">
    <property type="entry name" value="SPT16"/>
    <property type="match status" value="1"/>
</dbReference>